<feature type="domain" description="Metallo-beta-lactamase" evidence="1">
    <location>
        <begin position="60"/>
        <end position="237"/>
    </location>
</feature>
<evidence type="ECO:0000259" key="1">
    <source>
        <dbReference type="SMART" id="SM00849"/>
    </source>
</evidence>
<dbReference type="SUPFAM" id="SSF56281">
    <property type="entry name" value="Metallo-hydrolase/oxidoreductase"/>
    <property type="match status" value="1"/>
</dbReference>
<dbReference type="SMART" id="SM00849">
    <property type="entry name" value="Lactamase_B"/>
    <property type="match status" value="1"/>
</dbReference>
<dbReference type="InterPro" id="IPR036866">
    <property type="entry name" value="RibonucZ/Hydroxyglut_hydro"/>
</dbReference>
<dbReference type="InterPro" id="IPR001279">
    <property type="entry name" value="Metallo-B-lactamas"/>
</dbReference>
<dbReference type="Proteomes" id="UP000198836">
    <property type="component" value="Unassembled WGS sequence"/>
</dbReference>
<gene>
    <name evidence="2" type="ORF">SAMN04488511_12149</name>
</gene>
<dbReference type="InterPro" id="IPR050855">
    <property type="entry name" value="NDM-1-like"/>
</dbReference>
<dbReference type="CDD" id="cd16282">
    <property type="entry name" value="metallo-hydrolase-like_MBL-fold"/>
    <property type="match status" value="1"/>
</dbReference>
<keyword evidence="3" id="KW-1185">Reference proteome</keyword>
<protein>
    <submittedName>
        <fullName evidence="2">Glyoxylase, beta-lactamase superfamily II</fullName>
    </submittedName>
</protein>
<reference evidence="3" key="1">
    <citation type="submission" date="2016-10" db="EMBL/GenBank/DDBJ databases">
        <authorList>
            <person name="Varghese N."/>
            <person name="Submissions S."/>
        </authorList>
    </citation>
    <scope>NUCLEOTIDE SEQUENCE [LARGE SCALE GENOMIC DNA]</scope>
    <source>
        <strain evidence="3">DSM 18130</strain>
    </source>
</reference>
<proteinExistence type="predicted"/>
<name>A0A1I0U561_9SPHI</name>
<dbReference type="AlphaFoldDB" id="A0A1I0U561"/>
<dbReference type="EMBL" id="FOJM01000021">
    <property type="protein sequence ID" value="SFA59211.1"/>
    <property type="molecule type" value="Genomic_DNA"/>
</dbReference>
<accession>A0A1I0U561</accession>
<dbReference type="Gene3D" id="3.60.15.10">
    <property type="entry name" value="Ribonuclease Z/Hydroxyacylglutathione hydrolase-like"/>
    <property type="match status" value="1"/>
</dbReference>
<dbReference type="STRING" id="332999.SAMN04488511_12149"/>
<dbReference type="PANTHER" id="PTHR42951:SF20">
    <property type="entry name" value="BETA LACTAMASE"/>
    <property type="match status" value="1"/>
</dbReference>
<dbReference type="Pfam" id="PF00753">
    <property type="entry name" value="Lactamase_B"/>
    <property type="match status" value="1"/>
</dbReference>
<evidence type="ECO:0000313" key="3">
    <source>
        <dbReference type="Proteomes" id="UP000198836"/>
    </source>
</evidence>
<sequence>MLWFFSIIPKMERRNFIKNSALAMALLSVYKTDVFAQQDLLRAYDFKPLRNNVGIFTEQGGTIGWLNSSSGFVVVDAQFPNTAPHVIDELKKLGEKPFKYLINTHHHGDHTAGNISFKGLAEKVVAHQNSLVNQKRGAEKANNLDKQLLPDSTFGTRWSAKVGDENIKAYYYGSGHTNGDAVYHFENANIVHVGDLVFNRKFPYIDRENGAHIGNWITALDKIQNQFDSDTLFIWGHSLDPEKVTGSKADVKAYQNYLQNLLTYVGGEIKAGKSKEHILKTTTIPNAPEWKGEGIERSLTAAYDELKGA</sequence>
<dbReference type="PANTHER" id="PTHR42951">
    <property type="entry name" value="METALLO-BETA-LACTAMASE DOMAIN-CONTAINING"/>
    <property type="match status" value="1"/>
</dbReference>
<organism evidence="2 3">
    <name type="scientific">Pedobacter suwonensis</name>
    <dbReference type="NCBI Taxonomy" id="332999"/>
    <lineage>
        <taxon>Bacteria</taxon>
        <taxon>Pseudomonadati</taxon>
        <taxon>Bacteroidota</taxon>
        <taxon>Sphingobacteriia</taxon>
        <taxon>Sphingobacteriales</taxon>
        <taxon>Sphingobacteriaceae</taxon>
        <taxon>Pedobacter</taxon>
    </lineage>
</organism>
<evidence type="ECO:0000313" key="2">
    <source>
        <dbReference type="EMBL" id="SFA59211.1"/>
    </source>
</evidence>